<dbReference type="Gene3D" id="2.130.10.10">
    <property type="entry name" value="YVTN repeat-like/Quinoprotein amine dehydrogenase"/>
    <property type="match status" value="2"/>
</dbReference>
<dbReference type="PANTHER" id="PTHR34512:SF30">
    <property type="entry name" value="OUTER MEMBRANE PROTEIN ASSEMBLY FACTOR BAMB"/>
    <property type="match status" value="1"/>
</dbReference>
<dbReference type="InterPro" id="IPR011047">
    <property type="entry name" value="Quinoprotein_ADH-like_sf"/>
</dbReference>
<dbReference type="InterPro" id="IPR015943">
    <property type="entry name" value="WD40/YVTN_repeat-like_dom_sf"/>
</dbReference>
<dbReference type="SUPFAM" id="SSF50998">
    <property type="entry name" value="Quinoprotein alcohol dehydrogenase-like"/>
    <property type="match status" value="1"/>
</dbReference>
<dbReference type="Pfam" id="PF13360">
    <property type="entry name" value="PQQ_2"/>
    <property type="match status" value="2"/>
</dbReference>
<sequence>MTRAQKKQKKRRPSAIRFAVVGWVAAAVCGLLLTLLVRDFMALGAESGGSCGTRRGPCPNHWGLIFALSFLPLMILVPLACYTLYKARRHAWIAGLVAAAVCVYPGWLLFDVVHGPTLKFAWSAPHDRGSDTDTEGIWVSGDLVVRGTFDGLTAYAAGTGRRAWHSVLPRRDTLCAMTRTADQGIGLIAHEPGSGQCASINAIDTATGRSLWTLTLPAGRPSLDKEADSLAIAGTTGVYRTNDTIGGFTVRDGKTLWRSEHKLDGCAFQWVAGTPTQILVGERCTRPGDPRMPPVGFSQFVRALDPATGRELWKTDLQVVGNATVDLANVAPLVVAVRESDTRGRKSLMALDVQGRVTATVPTDDPDRIIDTHDRAFVSAVPTRKIVVARDTLVAVARAEAGGYTLVGYRLSDGRLLWTSEKSRNTIAAIAFDGTNVFTLTSHVSTLQLRSFDPSTGKERTSAVVPSRWNDSRAHILPAPPGLMVAASSGRTPYHPLRLIPHP</sequence>
<dbReference type="EMBL" id="QVNQ01000002">
    <property type="protein sequence ID" value="RFS86097.1"/>
    <property type="molecule type" value="Genomic_DNA"/>
</dbReference>
<feature type="transmembrane region" description="Helical" evidence="1">
    <location>
        <begin position="60"/>
        <end position="85"/>
    </location>
</feature>
<reference evidence="3 4" key="1">
    <citation type="submission" date="2018-08" db="EMBL/GenBank/DDBJ databases">
        <title>Actinomadura spongicola sp. nov., isolated from marine sponge Leucetta chagosensis.</title>
        <authorList>
            <person name="Li L."/>
            <person name="Lin H.W."/>
        </authorList>
    </citation>
    <scope>NUCLEOTIDE SEQUENCE [LARGE SCALE GENOMIC DNA]</scope>
    <source>
        <strain evidence="3 4">LHW52907</strain>
    </source>
</reference>
<gene>
    <name evidence="3" type="ORF">D0T12_05550</name>
</gene>
<dbReference type="OrthoDB" id="3450622at2"/>
<organism evidence="3 4">
    <name type="scientific">Actinomadura spongiicola</name>
    <dbReference type="NCBI Taxonomy" id="2303421"/>
    <lineage>
        <taxon>Bacteria</taxon>
        <taxon>Bacillati</taxon>
        <taxon>Actinomycetota</taxon>
        <taxon>Actinomycetes</taxon>
        <taxon>Streptosporangiales</taxon>
        <taxon>Thermomonosporaceae</taxon>
        <taxon>Actinomadura</taxon>
    </lineage>
</organism>
<feature type="domain" description="Pyrrolo-quinoline quinone repeat" evidence="2">
    <location>
        <begin position="152"/>
        <end position="282"/>
    </location>
</feature>
<comment type="caution">
    <text evidence="3">The sequence shown here is derived from an EMBL/GenBank/DDBJ whole genome shotgun (WGS) entry which is preliminary data.</text>
</comment>
<accession>A0A372GL39</accession>
<proteinExistence type="predicted"/>
<dbReference type="RefSeq" id="WP_117398257.1">
    <property type="nucleotide sequence ID" value="NZ_QVNQ01000002.1"/>
</dbReference>
<keyword evidence="4" id="KW-1185">Reference proteome</keyword>
<name>A0A372GL39_9ACTN</name>
<feature type="domain" description="Pyrrolo-quinoline quinone repeat" evidence="2">
    <location>
        <begin position="301"/>
        <end position="467"/>
    </location>
</feature>
<evidence type="ECO:0000313" key="3">
    <source>
        <dbReference type="EMBL" id="RFS86097.1"/>
    </source>
</evidence>
<keyword evidence="1" id="KW-0812">Transmembrane</keyword>
<evidence type="ECO:0000313" key="4">
    <source>
        <dbReference type="Proteomes" id="UP000262882"/>
    </source>
</evidence>
<dbReference type="PANTHER" id="PTHR34512">
    <property type="entry name" value="CELL SURFACE PROTEIN"/>
    <property type="match status" value="1"/>
</dbReference>
<keyword evidence="1" id="KW-1133">Transmembrane helix</keyword>
<protein>
    <recommendedName>
        <fullName evidence="2">Pyrrolo-quinoline quinone repeat domain-containing protein</fullName>
    </recommendedName>
</protein>
<dbReference type="InterPro" id="IPR002372">
    <property type="entry name" value="PQQ_rpt_dom"/>
</dbReference>
<evidence type="ECO:0000259" key="2">
    <source>
        <dbReference type="Pfam" id="PF13360"/>
    </source>
</evidence>
<evidence type="ECO:0000256" key="1">
    <source>
        <dbReference type="SAM" id="Phobius"/>
    </source>
</evidence>
<keyword evidence="1" id="KW-0472">Membrane</keyword>
<feature type="transmembrane region" description="Helical" evidence="1">
    <location>
        <begin position="92"/>
        <end position="110"/>
    </location>
</feature>
<dbReference type="AlphaFoldDB" id="A0A372GL39"/>
<dbReference type="Proteomes" id="UP000262882">
    <property type="component" value="Unassembled WGS sequence"/>
</dbReference>